<protein>
    <submittedName>
        <fullName evidence="4">Uncharacterized protein</fullName>
    </submittedName>
</protein>
<proteinExistence type="predicted"/>
<feature type="domain" description="DUF7102" evidence="2">
    <location>
        <begin position="656"/>
        <end position="845"/>
    </location>
</feature>
<gene>
    <name evidence="4" type="ORF">BDV35DRAFT_399387</name>
</gene>
<dbReference type="InterPro" id="IPR057559">
    <property type="entry name" value="SAM_6"/>
</dbReference>
<sequence>METPKDPSLLEYARFYGIARDFTAVDPITNIDETASETPLPRDALSEFQDYIYETQRNVEDNLRKEKLNVRKESARLLASVIQDARAEKLDINWDELLPKFSQVDELKVQLPILDNDSILDTLRYTSPLRYDENKIEIRPLDEPCQKLKDEDITADLLTKADQVLKDIMPEKLKCSRESMLLIQKARDCGGLHFADLESLLNEMIISGQEEHNPSKSPPLLLSDIDETYYRSPSLASMSLMLPSLASSGPLELKLQCNRRSARSSDSKISGCAVVPNKGDGSSTSDERTQLERKLIFNGNNAEIQAVGVDSAAQSFSDKYNTSEEQCVPDISPQIGDVINSIHSEPSVISLMQESEYMPTVCTSTQERLCRSPSVIIKEGKCQTASKPTDYVSSFSSPSVMNAPNSDSTQCQDIQQYPMSNMPSSQHSKPKDYADSCLHTVGDYDSVEEVVETGFDKGFFLENIGDMGPAGQRQLSEHDTVAHQHESGKTVMYTSPNAVVPATYSSLDTVSNSIDCDVPADAAFGGQKRRHEERQDISRKGRKFVQSLAASLANNRCKYTLPSQSSILGSLSTFMEIRGRAERRQITAVSPYSTNNMPAKDIVDYQDLVVDDRSLREHEQPKDVLEEVQPLRLELTEQRYPQYPQLQVQNHEQPLLFLSTGLLKSHLPIIQGLESLKSAPALIYRDYDVPIQNQAVPGIWIPSQASMKHDLPKEADIIVSPTAGIILTTLQATTQLYLPGHKPNPHTNGAKCINSPLRERIFLLAPRYKHLYVFVTHGTSSLNSGQGNAPRWTADRRLLASFTSLTAFCDSMSADSTISPILISPSPDILIRWILELAHKHAFQLPTDTVDLPQTRGFMLVNPTPKTKFYIEAMENETCWEIFLRRVGLNPYAAQVILTVLRHERDIPKRNDNVSTPDDVEKEMSALSRFIEMSPERRRELFPDLIGERSDAILEKDWQCDWALNFD</sequence>
<reference evidence="4" key="1">
    <citation type="submission" date="2019-04" db="EMBL/GenBank/DDBJ databases">
        <title>Friends and foes A comparative genomics study of 23 Aspergillus species from section Flavi.</title>
        <authorList>
            <consortium name="DOE Joint Genome Institute"/>
            <person name="Kjaerbolling I."/>
            <person name="Vesth T."/>
            <person name="Frisvad J.C."/>
            <person name="Nybo J.L."/>
            <person name="Theobald S."/>
            <person name="Kildgaard S."/>
            <person name="Isbrandt T."/>
            <person name="Kuo A."/>
            <person name="Sato A."/>
            <person name="Lyhne E.K."/>
            <person name="Kogle M.E."/>
            <person name="Wiebenga A."/>
            <person name="Kun R.S."/>
            <person name="Lubbers R.J."/>
            <person name="Makela M.R."/>
            <person name="Barry K."/>
            <person name="Chovatia M."/>
            <person name="Clum A."/>
            <person name="Daum C."/>
            <person name="Haridas S."/>
            <person name="He G."/>
            <person name="LaButti K."/>
            <person name="Lipzen A."/>
            <person name="Mondo S."/>
            <person name="Riley R."/>
            <person name="Salamov A."/>
            <person name="Simmons B.A."/>
            <person name="Magnuson J.K."/>
            <person name="Henrissat B."/>
            <person name="Mortensen U.H."/>
            <person name="Larsen T.O."/>
            <person name="Devries R.P."/>
            <person name="Grigoriev I.V."/>
            <person name="Machida M."/>
            <person name="Baker S.E."/>
            <person name="Andersen M.R."/>
        </authorList>
    </citation>
    <scope>NUCLEOTIDE SEQUENCE [LARGE SCALE GENOMIC DNA]</scope>
    <source>
        <strain evidence="4">CBS 121.62</strain>
    </source>
</reference>
<organism evidence="4">
    <name type="scientific">Aspergillus flavus</name>
    <dbReference type="NCBI Taxonomy" id="5059"/>
    <lineage>
        <taxon>Eukaryota</taxon>
        <taxon>Fungi</taxon>
        <taxon>Dikarya</taxon>
        <taxon>Ascomycota</taxon>
        <taxon>Pezizomycotina</taxon>
        <taxon>Eurotiomycetes</taxon>
        <taxon>Eurotiomycetidae</taxon>
        <taxon>Eurotiales</taxon>
        <taxon>Aspergillaceae</taxon>
        <taxon>Aspergillus</taxon>
        <taxon>Aspergillus subgen. Circumdati</taxon>
    </lineage>
</organism>
<dbReference type="Proteomes" id="UP000325434">
    <property type="component" value="Unassembled WGS sequence"/>
</dbReference>
<dbReference type="Pfam" id="PF23395">
    <property type="entry name" value="SAM_6"/>
    <property type="match status" value="1"/>
</dbReference>
<evidence type="ECO:0000259" key="3">
    <source>
        <dbReference type="Pfam" id="PF23395"/>
    </source>
</evidence>
<dbReference type="Pfam" id="PF23394">
    <property type="entry name" value="DUF7102"/>
    <property type="match status" value="1"/>
</dbReference>
<name>A0A5N6HAD3_ASPFL</name>
<dbReference type="VEuPathDB" id="FungiDB:AFLA_006562"/>
<feature type="domain" description="SAM-like" evidence="3">
    <location>
        <begin position="874"/>
        <end position="949"/>
    </location>
</feature>
<dbReference type="InterPro" id="IPR055528">
    <property type="entry name" value="DUF7102"/>
</dbReference>
<dbReference type="VEuPathDB" id="FungiDB:F9C07_2148065"/>
<evidence type="ECO:0000313" key="4">
    <source>
        <dbReference type="EMBL" id="KAB8251205.1"/>
    </source>
</evidence>
<evidence type="ECO:0000259" key="2">
    <source>
        <dbReference type="Pfam" id="PF23394"/>
    </source>
</evidence>
<accession>A0A5N6HAD3</accession>
<dbReference type="VEuPathDB" id="FungiDB:F9C07_4366"/>
<dbReference type="AlphaFoldDB" id="A0A5N6HAD3"/>
<dbReference type="EMBL" id="ML734560">
    <property type="protein sequence ID" value="KAB8251205.1"/>
    <property type="molecule type" value="Genomic_DNA"/>
</dbReference>
<evidence type="ECO:0000256" key="1">
    <source>
        <dbReference type="SAM" id="MobiDB-lite"/>
    </source>
</evidence>
<feature type="region of interest" description="Disordered" evidence="1">
    <location>
        <begin position="386"/>
        <end position="411"/>
    </location>
</feature>